<dbReference type="GO" id="GO:0004222">
    <property type="term" value="F:metalloendopeptidase activity"/>
    <property type="evidence" value="ECO:0007669"/>
    <property type="project" value="TreeGrafter"/>
</dbReference>
<dbReference type="STRING" id="76123.AS203_08295"/>
<dbReference type="Proteomes" id="UP000056252">
    <property type="component" value="Chromosome"/>
</dbReference>
<dbReference type="AlphaFoldDB" id="A0A0S2KLB1"/>
<proteinExistence type="predicted"/>
<name>A0A0S2KLB1_9BACT</name>
<dbReference type="PANTHER" id="PTHR21666">
    <property type="entry name" value="PEPTIDASE-RELATED"/>
    <property type="match status" value="1"/>
</dbReference>
<dbReference type="Gene3D" id="2.70.70.10">
    <property type="entry name" value="Glucose Permease (Domain IIA)"/>
    <property type="match status" value="1"/>
</dbReference>
<dbReference type="InterPro" id="IPR016047">
    <property type="entry name" value="M23ase_b-sheet_dom"/>
</dbReference>
<dbReference type="SUPFAM" id="SSF51261">
    <property type="entry name" value="Duplicated hybrid motif"/>
    <property type="match status" value="1"/>
</dbReference>
<evidence type="ECO:0000313" key="3">
    <source>
        <dbReference type="Proteomes" id="UP000056252"/>
    </source>
</evidence>
<organism evidence="2 3">
    <name type="scientific">Hoylesella enoeca</name>
    <dbReference type="NCBI Taxonomy" id="76123"/>
    <lineage>
        <taxon>Bacteria</taxon>
        <taxon>Pseudomonadati</taxon>
        <taxon>Bacteroidota</taxon>
        <taxon>Bacteroidia</taxon>
        <taxon>Bacteroidales</taxon>
        <taxon>Prevotellaceae</taxon>
        <taxon>Hoylesella</taxon>
    </lineage>
</organism>
<reference evidence="3" key="1">
    <citation type="submission" date="2015-11" db="EMBL/GenBank/DDBJ databases">
        <authorList>
            <person name="Holder M.E."/>
            <person name="Ajami N.J."/>
            <person name="Petrosino J.F."/>
        </authorList>
    </citation>
    <scope>NUCLEOTIDE SEQUENCE [LARGE SCALE GENOMIC DNA]</scope>
    <source>
        <strain evidence="3">F0113</strain>
    </source>
</reference>
<feature type="domain" description="M23ase beta-sheet core" evidence="1">
    <location>
        <begin position="48"/>
        <end position="133"/>
    </location>
</feature>
<keyword evidence="3" id="KW-1185">Reference proteome</keyword>
<dbReference type="EMBL" id="CP013195">
    <property type="protein sequence ID" value="ALO49084.1"/>
    <property type="molecule type" value="Genomic_DNA"/>
</dbReference>
<gene>
    <name evidence="2" type="ORF">AS203_08295</name>
</gene>
<dbReference type="InterPro" id="IPR050570">
    <property type="entry name" value="Cell_wall_metabolism_enzyme"/>
</dbReference>
<dbReference type="eggNOG" id="COG0739">
    <property type="taxonomic scope" value="Bacteria"/>
</dbReference>
<dbReference type="OrthoDB" id="1066867at2"/>
<protein>
    <submittedName>
        <fullName evidence="2">Peptidase M23</fullName>
    </submittedName>
</protein>
<evidence type="ECO:0000313" key="2">
    <source>
        <dbReference type="EMBL" id="ALO49084.1"/>
    </source>
</evidence>
<dbReference type="Pfam" id="PF01551">
    <property type="entry name" value="Peptidase_M23"/>
    <property type="match status" value="1"/>
</dbReference>
<sequence length="283" mass="31909">MNATDYKDMLMESASGFMMPFALDEKEELNVILPFGEQTHPKTGEKFQHQGVDYAVKDKPLYAIASGMVIGAGHDAVHENYIITRYGKYEVTYGHISEAYTPYGTNVKAGQEIAHAGEFLHMGVRFNGKELDPDNFIAMIWANIQQLAAMGITHQPTAEVLGNKKIVTKYDDCQDEIMALMLRWLPTYMNELRTKAYTPPKKMEASLKNILSKAADKNYFYETIPDLGNPLGLSGRSAPLVEKIQEILIEDFLGFLAVRQGIYPQSWDESQKKNFLKKLPPTD</sequence>
<dbReference type="CDD" id="cd12797">
    <property type="entry name" value="M23_peptidase"/>
    <property type="match status" value="1"/>
</dbReference>
<dbReference type="InterPro" id="IPR011055">
    <property type="entry name" value="Dup_hybrid_motif"/>
</dbReference>
<dbReference type="RefSeq" id="WP_060544370.1">
    <property type="nucleotide sequence ID" value="NZ_CP013195.1"/>
</dbReference>
<dbReference type="KEGG" id="peo:AS203_08295"/>
<dbReference type="PANTHER" id="PTHR21666:SF270">
    <property type="entry name" value="MUREIN HYDROLASE ACTIVATOR ENVC"/>
    <property type="match status" value="1"/>
</dbReference>
<evidence type="ECO:0000259" key="1">
    <source>
        <dbReference type="Pfam" id="PF01551"/>
    </source>
</evidence>
<accession>A0A0S2KLB1</accession>